<evidence type="ECO:0000313" key="13">
    <source>
        <dbReference type="Proteomes" id="UP000434223"/>
    </source>
</evidence>
<name>A0A174V9N3_9FIRM</name>
<feature type="compositionally biased region" description="Acidic residues" evidence="6">
    <location>
        <begin position="1468"/>
        <end position="1478"/>
    </location>
</feature>
<feature type="domain" description="Carbohydrate-binding module family 96" evidence="9">
    <location>
        <begin position="112"/>
        <end position="283"/>
    </location>
</feature>
<organism evidence="11 12">
    <name type="scientific">Hungatella hathewayi</name>
    <dbReference type="NCBI Taxonomy" id="154046"/>
    <lineage>
        <taxon>Bacteria</taxon>
        <taxon>Bacillati</taxon>
        <taxon>Bacillota</taxon>
        <taxon>Clostridia</taxon>
        <taxon>Lachnospirales</taxon>
        <taxon>Lachnospiraceae</taxon>
        <taxon>Hungatella</taxon>
    </lineage>
</organism>
<keyword evidence="4" id="KW-0677">Repeat</keyword>
<dbReference type="Pfam" id="PF24517">
    <property type="entry name" value="CBM96"/>
    <property type="match status" value="1"/>
</dbReference>
<dbReference type="EMBL" id="QSON01000003">
    <property type="protein sequence ID" value="RGJ06026.1"/>
    <property type="molecule type" value="Genomic_DNA"/>
</dbReference>
<dbReference type="InterPro" id="IPR018337">
    <property type="entry name" value="Cell_wall/Cho-bd_repeat"/>
</dbReference>
<dbReference type="RefSeq" id="WP_055650798.1">
    <property type="nucleotide sequence ID" value="NZ_CABJBJ010000011.1"/>
</dbReference>
<dbReference type="InterPro" id="IPR017853">
    <property type="entry name" value="GH"/>
</dbReference>
<evidence type="ECO:0000256" key="6">
    <source>
        <dbReference type="SAM" id="MobiDB-lite"/>
    </source>
</evidence>
<evidence type="ECO:0000256" key="4">
    <source>
        <dbReference type="ARBA" id="ARBA00022737"/>
    </source>
</evidence>
<feature type="repeat" description="Cell wall-binding" evidence="5">
    <location>
        <begin position="1516"/>
        <end position="1535"/>
    </location>
</feature>
<protein>
    <submittedName>
        <fullName evidence="11">DUF4978 domain-containing protein</fullName>
    </submittedName>
</protein>
<comment type="caution">
    <text evidence="11">The sequence shown here is derived from an EMBL/GenBank/DDBJ whole genome shotgun (WGS) entry which is preliminary data.</text>
</comment>
<dbReference type="Gene3D" id="3.20.20.80">
    <property type="entry name" value="Glycosidases"/>
    <property type="match status" value="1"/>
</dbReference>
<feature type="compositionally biased region" description="Basic and acidic residues" evidence="6">
    <location>
        <begin position="1479"/>
        <end position="1491"/>
    </location>
</feature>
<feature type="repeat" description="Cell wall-binding" evidence="5">
    <location>
        <begin position="1557"/>
        <end position="1576"/>
    </location>
</feature>
<dbReference type="SUPFAM" id="SSF51445">
    <property type="entry name" value="(Trans)glycosidases"/>
    <property type="match status" value="1"/>
</dbReference>
<evidence type="ECO:0000256" key="7">
    <source>
        <dbReference type="SAM" id="SignalP"/>
    </source>
</evidence>
<feature type="repeat" description="Cell wall-binding" evidence="5">
    <location>
        <begin position="1536"/>
        <end position="1555"/>
    </location>
</feature>
<dbReference type="Pfam" id="PF07523">
    <property type="entry name" value="Big_3"/>
    <property type="match status" value="2"/>
</dbReference>
<gene>
    <name evidence="11" type="ORF">DXD79_08455</name>
    <name evidence="10" type="ORF">GNE07_06525</name>
</gene>
<dbReference type="EMBL" id="WNME01000003">
    <property type="protein sequence ID" value="MUB62715.1"/>
    <property type="molecule type" value="Genomic_DNA"/>
</dbReference>
<evidence type="ECO:0000313" key="10">
    <source>
        <dbReference type="EMBL" id="MUB62715.1"/>
    </source>
</evidence>
<dbReference type="Gene3D" id="1.20.1270.90">
    <property type="entry name" value="AF1782-like"/>
    <property type="match status" value="1"/>
</dbReference>
<dbReference type="InterPro" id="IPR022038">
    <property type="entry name" value="Ig-like_bact"/>
</dbReference>
<accession>A0A174V9N3</accession>
<dbReference type="NCBIfam" id="NF033679">
    <property type="entry name" value="DNRLRE_dom"/>
    <property type="match status" value="1"/>
</dbReference>
<feature type="domain" description="Ig-like" evidence="8">
    <location>
        <begin position="1186"/>
        <end position="1251"/>
    </location>
</feature>
<feature type="chain" id="PRO_5042683784" evidence="7">
    <location>
        <begin position="27"/>
        <end position="1617"/>
    </location>
</feature>
<evidence type="ECO:0000313" key="11">
    <source>
        <dbReference type="EMBL" id="RGJ06026.1"/>
    </source>
</evidence>
<evidence type="ECO:0000259" key="8">
    <source>
        <dbReference type="Pfam" id="PF07523"/>
    </source>
</evidence>
<dbReference type="PROSITE" id="PS51170">
    <property type="entry name" value="CW"/>
    <property type="match status" value="3"/>
</dbReference>
<feature type="signal peptide" evidence="7">
    <location>
        <begin position="1"/>
        <end position="26"/>
    </location>
</feature>
<keyword evidence="3 7" id="KW-0732">Signal</keyword>
<dbReference type="InterPro" id="IPR055372">
    <property type="entry name" value="CBM96"/>
</dbReference>
<dbReference type="GO" id="GO:0005576">
    <property type="term" value="C:extracellular region"/>
    <property type="evidence" value="ECO:0007669"/>
    <property type="project" value="UniProtKB-SubCell"/>
</dbReference>
<dbReference type="Gene3D" id="2.60.40.3630">
    <property type="match status" value="3"/>
</dbReference>
<evidence type="ECO:0000256" key="2">
    <source>
        <dbReference type="ARBA" id="ARBA00022525"/>
    </source>
</evidence>
<dbReference type="GeneID" id="93150274"/>
<dbReference type="OrthoDB" id="1938099at2"/>
<feature type="domain" description="Ig-like" evidence="8">
    <location>
        <begin position="1283"/>
        <end position="1349"/>
    </location>
</feature>
<evidence type="ECO:0000256" key="3">
    <source>
        <dbReference type="ARBA" id="ARBA00022729"/>
    </source>
</evidence>
<evidence type="ECO:0000256" key="1">
    <source>
        <dbReference type="ARBA" id="ARBA00004613"/>
    </source>
</evidence>
<dbReference type="Gene3D" id="2.10.270.10">
    <property type="entry name" value="Cholin Binding"/>
    <property type="match status" value="2"/>
</dbReference>
<dbReference type="Pfam" id="PF19085">
    <property type="entry name" value="Choline_bind_2"/>
    <property type="match status" value="1"/>
</dbReference>
<proteinExistence type="predicted"/>
<evidence type="ECO:0000256" key="5">
    <source>
        <dbReference type="PROSITE-ProRule" id="PRU00591"/>
    </source>
</evidence>
<feature type="region of interest" description="Disordered" evidence="6">
    <location>
        <begin position="1465"/>
        <end position="1503"/>
    </location>
</feature>
<reference evidence="10 13" key="2">
    <citation type="submission" date="2019-09" db="EMBL/GenBank/DDBJ databases">
        <title>Draft genome sequencing of Hungatella hathewayi 123Y-2.</title>
        <authorList>
            <person name="Lv Q."/>
            <person name="Li S."/>
        </authorList>
    </citation>
    <scope>NUCLEOTIDE SEQUENCE [LARGE SCALE GENOMIC DNA]</scope>
    <source>
        <strain evidence="10 13">123Y-2</strain>
    </source>
</reference>
<dbReference type="Proteomes" id="UP000434223">
    <property type="component" value="Unassembled WGS sequence"/>
</dbReference>
<sequence length="1617" mass="182289">MSLKRSIKTVAVSGLCLTMMTIPASGMPLASDNGRPVSWVDNSRDTYERQTLMVDGKPFFFNGVQIRIDKVKDFYHYSDEQIQNLFQIARDDGFTVANAQLRWMDIQPDQFYDASETTYIRNGEYADQNFSDEKSMLSGYSDTPDEQSLTYLKFDFAELAGADWAGSKLRVWVNSAEEANSLRLYGIEDDSWDSSTMTWNSGAPNHNGYEITGEGVIDLGLTPSYDPVNKAQYYDFDVTDFINEYCDEDKKASFILRTDKDTKNMVGIDGKEGEKAAPQLVISRDDVYNWDYLDKVIGWAEEAGIKLELLWFSTDTVNSTIDNRVPYYVFQGYQKSLKTDGTPFFEKKTDPVYGTYWFLMCKNDPELRAKEKEAMKAMFDHIAEYNRENGNLNTVVGCQVANEPAVGRLHQTKYGEHCYCDTCMKKKGTMSDQEFRDLTMWEYTNNLAAGVKESDYSVWTRVNNYTGTDAVGVTYNEKMRKQGGTNVDFIGPDPYGADTQLCYDFGHKNTWLGPYDQGDNLTMIMENSGSKSGTPNWILAALAGGSFYNVYDLCSPDGNGLYDNKNGIPVPHGEYVEDMRNINHMLNKISFDLATKVADGDGGKKLVFLNQLGKSTSAEKKVRNIEVSYVSPEKGVGIVVDHGEKEIILESTRDAKYTLKGLAGYGVSSLEEGYYDEEGNWVKGTDEKAEFTISGNDVIIEIPAYSCIRLVTGSAMAPGDTFFEVESLPYNLSPDSKLDGFWWEDKGVSGKWMKVIPKGIGDWVEFDLDMPASDYEYEVIAGYRSANNRGQIQLAVNGEECGDPVDMYASGSEFTEKSFGSVKFDSDGTKKMRFTVTGKNSKSSGYVIGLDYIRLVPQVPAAERTAVVNGELPELPKTLEVMEQGKIVEKNVEWDLDPEDFKENYSVVTVNGKVEDSDVVAQAKVEVVPKNLVYFIDCNSEDSESYKAVEKLGLDLLNDRADQSWKNSDDKWGITDTYDGKKSDGDGDKFHDGYYGKNKAGKENGYAYKLTLEAGEYDITVQSHEWWNDSRSSNFEAVYEDKDGKKVSVMIAENVKVGAGNSIDALRTGRLTVDHETEVTLNIYANSEKGAVITFLGVAYANVADKTDLKLLLEKAKEEVQKTGSYTAESIEILKKAIDEAKKIMDEDQTDQESIDLRKAELQKALDALTVQDAEYYTDTIKVTKEPDKMEYVTGEKFDPAGMEVTVYETASKSNADRKRILSPEDYEVTPNRFDTAGVNEVTVTYSGKNAEGVNEDFTDSFSVRVIESEEEFYTTGIKVTKKPTKTEYEIGEDFNPEGMEVVAYETASSSNAIRREIELSPEDYDISQEEFDTAGTKMITVTYHAENKDGEGEAFSASFSVKVTEAWEDYYTTRIKVEKKPEKIVYKTGENFEPEGMKVVAYERRASSSNAERRERVLSEDEYELDIPPFDTQGAKSVKVLYCSVDQKGEEKTFRDSFTVRVLGNQTDDDNSDDDDETTYKHETTYKPDDNVTGTWQGGKNEPWRFKKSNGTYATNEWAKINGKWYHFDTESNMQTGWLSDQNKWYFLGPDGSMCADIWSMVNGKWYYFNADGSMKCNEWFFYKETWYYLGSDGEMLVSNITPDGYQVDAEGRWIG</sequence>
<evidence type="ECO:0000259" key="9">
    <source>
        <dbReference type="Pfam" id="PF24517"/>
    </source>
</evidence>
<dbReference type="Pfam" id="PF19127">
    <property type="entry name" value="Choline_bind_3"/>
    <property type="match status" value="1"/>
</dbReference>
<evidence type="ECO:0000313" key="12">
    <source>
        <dbReference type="Proteomes" id="UP000263014"/>
    </source>
</evidence>
<reference evidence="11 12" key="1">
    <citation type="submission" date="2018-08" db="EMBL/GenBank/DDBJ databases">
        <title>A genome reference for cultivated species of the human gut microbiota.</title>
        <authorList>
            <person name="Zou Y."/>
            <person name="Xue W."/>
            <person name="Luo G."/>
        </authorList>
    </citation>
    <scope>NUCLEOTIDE SEQUENCE [LARGE SCALE GENOMIC DNA]</scope>
    <source>
        <strain evidence="11 12">TM09-12</strain>
    </source>
</reference>
<comment type="subcellular location">
    <subcellularLocation>
        <location evidence="1">Secreted</location>
    </subcellularLocation>
</comment>
<dbReference type="Proteomes" id="UP000263014">
    <property type="component" value="Unassembled WGS sequence"/>
</dbReference>
<dbReference type="Gene3D" id="2.60.120.260">
    <property type="entry name" value="Galactose-binding domain-like"/>
    <property type="match status" value="1"/>
</dbReference>
<keyword evidence="2" id="KW-0964">Secreted</keyword>
<dbReference type="SUPFAM" id="SSF69360">
    <property type="entry name" value="Cell wall binding repeat"/>
    <property type="match status" value="1"/>
</dbReference>